<evidence type="ECO:0000256" key="10">
    <source>
        <dbReference type="ARBA" id="ARBA00023310"/>
    </source>
</evidence>
<dbReference type="InterPro" id="IPR028987">
    <property type="entry name" value="ATP_synth_B-like_membr_sf"/>
</dbReference>
<evidence type="ECO:0000256" key="14">
    <source>
        <dbReference type="RuleBase" id="RU003848"/>
    </source>
</evidence>
<keyword evidence="8 13" id="KW-0406">Ion transport</keyword>
<keyword evidence="4 13" id="KW-0138">CF(0)</keyword>
<keyword evidence="6 13" id="KW-0375">Hydrogen ion transport</keyword>
<evidence type="ECO:0000256" key="15">
    <source>
        <dbReference type="SAM" id="Coils"/>
    </source>
</evidence>
<dbReference type="EMBL" id="FOEN01000002">
    <property type="protein sequence ID" value="SEP77681.1"/>
    <property type="molecule type" value="Genomic_DNA"/>
</dbReference>
<accession>A0A1H9AMC8</accession>
<comment type="subcellular location">
    <subcellularLocation>
        <location evidence="13">Cell membrane</location>
        <topology evidence="13">Single-pass membrane protein</topology>
    </subcellularLocation>
    <subcellularLocation>
        <location evidence="12">Endomembrane system</location>
        <topology evidence="12">Single-pass membrane protein</topology>
    </subcellularLocation>
</comment>
<organism evidence="16 17">
    <name type="scientific">Ignavigranum ruoffiae</name>
    <dbReference type="NCBI Taxonomy" id="89093"/>
    <lineage>
        <taxon>Bacteria</taxon>
        <taxon>Bacillati</taxon>
        <taxon>Bacillota</taxon>
        <taxon>Bacilli</taxon>
        <taxon>Lactobacillales</taxon>
        <taxon>Aerococcaceae</taxon>
        <taxon>Ignavigranum</taxon>
    </lineage>
</organism>
<sequence length="167" mass="19342">MSAILGSTPIGTILMTLISFILVIYIVYKFAWLPIDKILKERQDQITKDINEAHQLKENSQKEIQDSKVEVEKALSQAQELVKNAKAHGQEMADKVIEEANVKAEGLIEKTNADLNRQRRQFHHEMEESVINISVMMAQKVLQREITEADHREYIHEFINRLDAEFK</sequence>
<comment type="function">
    <text evidence="13">Component of the F(0) channel, it forms part of the peripheral stalk, linking F(1) to F(0).</text>
</comment>
<evidence type="ECO:0000256" key="4">
    <source>
        <dbReference type="ARBA" id="ARBA00022547"/>
    </source>
</evidence>
<evidence type="ECO:0000313" key="17">
    <source>
        <dbReference type="Proteomes" id="UP000198833"/>
    </source>
</evidence>
<evidence type="ECO:0000256" key="12">
    <source>
        <dbReference type="ARBA" id="ARBA00037847"/>
    </source>
</evidence>
<dbReference type="InterPro" id="IPR050059">
    <property type="entry name" value="ATP_synthase_B_chain"/>
</dbReference>
<protein>
    <recommendedName>
        <fullName evidence="13">ATP synthase subunit b</fullName>
    </recommendedName>
    <alternativeName>
        <fullName evidence="13">ATP synthase F(0) sector subunit b</fullName>
    </alternativeName>
    <alternativeName>
        <fullName evidence="13">ATPase subunit I</fullName>
    </alternativeName>
    <alternativeName>
        <fullName evidence="13">F-type ATPase subunit b</fullName>
        <shortName evidence="13">F-ATPase subunit b</shortName>
    </alternativeName>
</protein>
<evidence type="ECO:0000256" key="9">
    <source>
        <dbReference type="ARBA" id="ARBA00023136"/>
    </source>
</evidence>
<comment type="subunit">
    <text evidence="13">F-type ATPases have 2 components, F(1) - the catalytic core - and F(0) - the membrane proton channel. F(1) has five subunits: alpha(3), beta(3), gamma(1), delta(1), epsilon(1). F(0) has three main subunits: a(1), b(2) and c(10-14). The alpha and beta chains form an alternating ring which encloses part of the gamma chain. F(1) is attached to F(0) by a central stalk formed by the gamma and epsilon chains, while a peripheral stalk is formed by the delta and b chains.</text>
</comment>
<dbReference type="SUPFAM" id="SSF81573">
    <property type="entry name" value="F1F0 ATP synthase subunit B, membrane domain"/>
    <property type="match status" value="1"/>
</dbReference>
<dbReference type="GO" id="GO:0005886">
    <property type="term" value="C:plasma membrane"/>
    <property type="evidence" value="ECO:0007669"/>
    <property type="project" value="UniProtKB-SubCell"/>
</dbReference>
<keyword evidence="5 13" id="KW-0812">Transmembrane</keyword>
<keyword evidence="17" id="KW-1185">Reference proteome</keyword>
<comment type="similarity">
    <text evidence="1 13 14">Belongs to the ATPase B chain family.</text>
</comment>
<dbReference type="InterPro" id="IPR005864">
    <property type="entry name" value="ATP_synth_F0_bsu_bac"/>
</dbReference>
<dbReference type="OrthoDB" id="282095at2"/>
<keyword evidence="9 13" id="KW-0472">Membrane</keyword>
<comment type="function">
    <text evidence="11 13">F(1)F(0) ATP synthase produces ATP from ADP in the presence of a proton or sodium gradient. F-type ATPases consist of two structural domains, F(1) containing the extramembraneous catalytic core and F(0) containing the membrane proton channel, linked together by a central stalk and a peripheral stalk. During catalysis, ATP synthesis in the catalytic domain of F(1) is coupled via a rotary mechanism of the central stalk subunits to proton translocation.</text>
</comment>
<dbReference type="Proteomes" id="UP000198833">
    <property type="component" value="Unassembled WGS sequence"/>
</dbReference>
<evidence type="ECO:0000256" key="11">
    <source>
        <dbReference type="ARBA" id="ARBA00025198"/>
    </source>
</evidence>
<dbReference type="HAMAP" id="MF_01398">
    <property type="entry name" value="ATP_synth_b_bprime"/>
    <property type="match status" value="1"/>
</dbReference>
<dbReference type="PANTHER" id="PTHR33445">
    <property type="entry name" value="ATP SYNTHASE SUBUNIT B', CHLOROPLASTIC"/>
    <property type="match status" value="1"/>
</dbReference>
<reference evidence="16 17" key="1">
    <citation type="submission" date="2016-10" db="EMBL/GenBank/DDBJ databases">
        <authorList>
            <person name="de Groot N.N."/>
        </authorList>
    </citation>
    <scope>NUCLEOTIDE SEQUENCE [LARGE SCALE GENOMIC DNA]</scope>
    <source>
        <strain evidence="16 17">DSM 15695</strain>
    </source>
</reference>
<dbReference type="InterPro" id="IPR002146">
    <property type="entry name" value="ATP_synth_b/b'su_bac/chlpt"/>
</dbReference>
<dbReference type="Pfam" id="PF00430">
    <property type="entry name" value="ATP-synt_B"/>
    <property type="match status" value="1"/>
</dbReference>
<dbReference type="STRING" id="89093.SAMN04488558_10218"/>
<keyword evidence="3 13" id="KW-1003">Cell membrane</keyword>
<dbReference type="RefSeq" id="WP_092570341.1">
    <property type="nucleotide sequence ID" value="NZ_CALUDV010000008.1"/>
</dbReference>
<proteinExistence type="inferred from homology"/>
<dbReference type="NCBIfam" id="TIGR01144">
    <property type="entry name" value="ATP_synt_b"/>
    <property type="match status" value="1"/>
</dbReference>
<dbReference type="GO" id="GO:0045259">
    <property type="term" value="C:proton-transporting ATP synthase complex"/>
    <property type="evidence" value="ECO:0007669"/>
    <property type="project" value="UniProtKB-KW"/>
</dbReference>
<feature type="coiled-coil region" evidence="15">
    <location>
        <begin position="39"/>
        <end position="121"/>
    </location>
</feature>
<evidence type="ECO:0000256" key="5">
    <source>
        <dbReference type="ARBA" id="ARBA00022692"/>
    </source>
</evidence>
<evidence type="ECO:0000256" key="7">
    <source>
        <dbReference type="ARBA" id="ARBA00022989"/>
    </source>
</evidence>
<dbReference type="AlphaFoldDB" id="A0A1H9AMC8"/>
<name>A0A1H9AMC8_9LACT</name>
<evidence type="ECO:0000256" key="13">
    <source>
        <dbReference type="HAMAP-Rule" id="MF_01398"/>
    </source>
</evidence>
<keyword evidence="2 13" id="KW-0813">Transport</keyword>
<keyword evidence="7 13" id="KW-1133">Transmembrane helix</keyword>
<keyword evidence="10 13" id="KW-0066">ATP synthesis</keyword>
<feature type="transmembrane region" description="Helical" evidence="13">
    <location>
        <begin position="12"/>
        <end position="32"/>
    </location>
</feature>
<evidence type="ECO:0000256" key="3">
    <source>
        <dbReference type="ARBA" id="ARBA00022475"/>
    </source>
</evidence>
<dbReference type="GO" id="GO:0046933">
    <property type="term" value="F:proton-transporting ATP synthase activity, rotational mechanism"/>
    <property type="evidence" value="ECO:0007669"/>
    <property type="project" value="UniProtKB-UniRule"/>
</dbReference>
<gene>
    <name evidence="13" type="primary">atpF</name>
    <name evidence="16" type="ORF">SAMN04488558_10218</name>
</gene>
<dbReference type="GO" id="GO:0046961">
    <property type="term" value="F:proton-transporting ATPase activity, rotational mechanism"/>
    <property type="evidence" value="ECO:0007669"/>
    <property type="project" value="TreeGrafter"/>
</dbReference>
<evidence type="ECO:0000313" key="16">
    <source>
        <dbReference type="EMBL" id="SEP77681.1"/>
    </source>
</evidence>
<evidence type="ECO:0000256" key="8">
    <source>
        <dbReference type="ARBA" id="ARBA00023065"/>
    </source>
</evidence>
<dbReference type="GO" id="GO:0012505">
    <property type="term" value="C:endomembrane system"/>
    <property type="evidence" value="ECO:0007669"/>
    <property type="project" value="UniProtKB-SubCell"/>
</dbReference>
<dbReference type="PANTHER" id="PTHR33445:SF1">
    <property type="entry name" value="ATP SYNTHASE SUBUNIT B"/>
    <property type="match status" value="1"/>
</dbReference>
<evidence type="ECO:0000256" key="1">
    <source>
        <dbReference type="ARBA" id="ARBA00005513"/>
    </source>
</evidence>
<dbReference type="CDD" id="cd06503">
    <property type="entry name" value="ATP-synt_Fo_b"/>
    <property type="match status" value="1"/>
</dbReference>
<keyword evidence="15" id="KW-0175">Coiled coil</keyword>
<evidence type="ECO:0000256" key="6">
    <source>
        <dbReference type="ARBA" id="ARBA00022781"/>
    </source>
</evidence>
<evidence type="ECO:0000256" key="2">
    <source>
        <dbReference type="ARBA" id="ARBA00022448"/>
    </source>
</evidence>